<dbReference type="CDD" id="cd17317">
    <property type="entry name" value="MFS_SLC22"/>
    <property type="match status" value="1"/>
</dbReference>
<keyword evidence="9" id="KW-1185">Reference proteome</keyword>
<feature type="transmembrane region" description="Helical" evidence="6">
    <location>
        <begin position="384"/>
        <end position="400"/>
    </location>
</feature>
<evidence type="ECO:0000256" key="5">
    <source>
        <dbReference type="SAM" id="MobiDB-lite"/>
    </source>
</evidence>
<proteinExistence type="predicted"/>
<feature type="region of interest" description="Disordered" evidence="5">
    <location>
        <begin position="1"/>
        <end position="26"/>
    </location>
</feature>
<feature type="transmembrane region" description="Helical" evidence="6">
    <location>
        <begin position="441"/>
        <end position="463"/>
    </location>
</feature>
<keyword evidence="4 6" id="KW-0472">Membrane</keyword>
<evidence type="ECO:0000256" key="2">
    <source>
        <dbReference type="ARBA" id="ARBA00022692"/>
    </source>
</evidence>
<dbReference type="InterPro" id="IPR020846">
    <property type="entry name" value="MFS_dom"/>
</dbReference>
<name>A0A9P0XIH1_PIEBR</name>
<sequence>MAPQERTPCCDDSRQSGDIDKPSIDNFNKSESTNVTDKRKATDFDDLLPYIGEFGLYQKILFLLMIPFAFFVAFVYFSQIFMTIVPEQHWCWIPELANLTVEERRALAIPAKIGGQFSHDRCQMYSTNWSLALAQGRTTPDDEWPIVPCVTWEYNRTDVPYETIASQLDWVCDKDNLAATAQAIFFCGAIVGGLVFGWIADKYGRIPALVGTNMMGFAAGVGTAFCHSFWSFVLCRFFVGLAFDNCFTMMYILVLEYVGPKWRTFVANMSIAIFFTFGASILPWLALWAGDWRRYALGISLPFIFAAATPWVVPESARWLLSQGKVDKALIIMKKFERINKRQIPDKILNEFTEASQQALKDSEAQKTYSVLDIFKTPRLRRNAILLIIIWMGISLVFDGHVRNVGSLGLDIFMTFTVATATEFPADTFLTLVLDRWGRRWLACGSMVISGIFSLLATTVPVGGPSASLAILGRFAINISYNIGLQYAAELLPTVVRAQGVALIHIMGYVASILAPFVVYLATISPELPLLILGVLGIFGGFLCLLLPETMDTELPQTLADGEEFGKDQRFWDNPCFPRKKEIPVQRLEAPQESFVRPLPGIGSRASIRASIRLSARSKRNDNIS</sequence>
<feature type="transmembrane region" description="Helical" evidence="6">
    <location>
        <begin position="469"/>
        <end position="489"/>
    </location>
</feature>
<feature type="transmembrane region" description="Helical" evidence="6">
    <location>
        <begin position="177"/>
        <end position="199"/>
    </location>
</feature>
<feature type="transmembrane region" description="Helical" evidence="6">
    <location>
        <begin position="412"/>
        <end position="434"/>
    </location>
</feature>
<accession>A0A9P0XIH1</accession>
<feature type="transmembrane region" description="Helical" evidence="6">
    <location>
        <begin position="295"/>
        <end position="313"/>
    </location>
</feature>
<dbReference type="SUPFAM" id="SSF103473">
    <property type="entry name" value="MFS general substrate transporter"/>
    <property type="match status" value="1"/>
</dbReference>
<feature type="transmembrane region" description="Helical" evidence="6">
    <location>
        <begin position="206"/>
        <end position="230"/>
    </location>
</feature>
<feature type="transmembrane region" description="Helical" evidence="6">
    <location>
        <begin position="265"/>
        <end position="289"/>
    </location>
</feature>
<feature type="transmembrane region" description="Helical" evidence="6">
    <location>
        <begin position="60"/>
        <end position="82"/>
    </location>
</feature>
<organism evidence="8 9">
    <name type="scientific">Pieris brassicae</name>
    <name type="common">White butterfly</name>
    <name type="synonym">Large white butterfly</name>
    <dbReference type="NCBI Taxonomy" id="7116"/>
    <lineage>
        <taxon>Eukaryota</taxon>
        <taxon>Metazoa</taxon>
        <taxon>Ecdysozoa</taxon>
        <taxon>Arthropoda</taxon>
        <taxon>Hexapoda</taxon>
        <taxon>Insecta</taxon>
        <taxon>Pterygota</taxon>
        <taxon>Neoptera</taxon>
        <taxon>Endopterygota</taxon>
        <taxon>Lepidoptera</taxon>
        <taxon>Glossata</taxon>
        <taxon>Ditrysia</taxon>
        <taxon>Papilionoidea</taxon>
        <taxon>Pieridae</taxon>
        <taxon>Pierinae</taxon>
        <taxon>Pieris</taxon>
    </lineage>
</organism>
<protein>
    <recommendedName>
        <fullName evidence="7">Major facilitator superfamily (MFS) profile domain-containing protein</fullName>
    </recommendedName>
</protein>
<dbReference type="EMBL" id="CALOZG010000066">
    <property type="protein sequence ID" value="CAH4036338.1"/>
    <property type="molecule type" value="Genomic_DNA"/>
</dbReference>
<keyword evidence="3 6" id="KW-1133">Transmembrane helix</keyword>
<evidence type="ECO:0000313" key="9">
    <source>
        <dbReference type="Proteomes" id="UP001152562"/>
    </source>
</evidence>
<dbReference type="Proteomes" id="UP001152562">
    <property type="component" value="Unassembled WGS sequence"/>
</dbReference>
<dbReference type="Pfam" id="PF00083">
    <property type="entry name" value="Sugar_tr"/>
    <property type="match status" value="1"/>
</dbReference>
<evidence type="ECO:0000256" key="4">
    <source>
        <dbReference type="ARBA" id="ARBA00023136"/>
    </source>
</evidence>
<feature type="transmembrane region" description="Helical" evidence="6">
    <location>
        <begin position="528"/>
        <end position="547"/>
    </location>
</feature>
<dbReference type="PANTHER" id="PTHR24064">
    <property type="entry name" value="SOLUTE CARRIER FAMILY 22 MEMBER"/>
    <property type="match status" value="1"/>
</dbReference>
<feature type="transmembrane region" description="Helical" evidence="6">
    <location>
        <begin position="501"/>
        <end position="522"/>
    </location>
</feature>
<keyword evidence="2 6" id="KW-0812">Transmembrane</keyword>
<evidence type="ECO:0000259" key="7">
    <source>
        <dbReference type="PROSITE" id="PS50850"/>
    </source>
</evidence>
<dbReference type="PROSITE" id="PS50850">
    <property type="entry name" value="MFS"/>
    <property type="match status" value="1"/>
</dbReference>
<feature type="compositionally biased region" description="Basic and acidic residues" evidence="5">
    <location>
        <begin position="8"/>
        <end position="23"/>
    </location>
</feature>
<feature type="domain" description="Major facilitator superfamily (MFS) profile" evidence="7">
    <location>
        <begin position="62"/>
        <end position="552"/>
    </location>
</feature>
<evidence type="ECO:0000256" key="3">
    <source>
        <dbReference type="ARBA" id="ARBA00022989"/>
    </source>
</evidence>
<dbReference type="GO" id="GO:0022857">
    <property type="term" value="F:transmembrane transporter activity"/>
    <property type="evidence" value="ECO:0007669"/>
    <property type="project" value="InterPro"/>
</dbReference>
<dbReference type="Gene3D" id="1.20.1250.20">
    <property type="entry name" value="MFS general substrate transporter like domains"/>
    <property type="match status" value="1"/>
</dbReference>
<comment type="subcellular location">
    <subcellularLocation>
        <location evidence="1">Membrane</location>
        <topology evidence="1">Multi-pass membrane protein</topology>
    </subcellularLocation>
</comment>
<dbReference type="AlphaFoldDB" id="A0A9P0XIH1"/>
<dbReference type="InterPro" id="IPR036259">
    <property type="entry name" value="MFS_trans_sf"/>
</dbReference>
<dbReference type="GO" id="GO:0016020">
    <property type="term" value="C:membrane"/>
    <property type="evidence" value="ECO:0007669"/>
    <property type="project" value="UniProtKB-SubCell"/>
</dbReference>
<evidence type="ECO:0000256" key="1">
    <source>
        <dbReference type="ARBA" id="ARBA00004141"/>
    </source>
</evidence>
<dbReference type="OrthoDB" id="6884957at2759"/>
<evidence type="ECO:0000313" key="8">
    <source>
        <dbReference type="EMBL" id="CAH4036338.1"/>
    </source>
</evidence>
<feature type="transmembrane region" description="Helical" evidence="6">
    <location>
        <begin position="236"/>
        <end position="258"/>
    </location>
</feature>
<reference evidence="8" key="1">
    <citation type="submission" date="2022-05" db="EMBL/GenBank/DDBJ databases">
        <authorList>
            <person name="Okamura Y."/>
        </authorList>
    </citation>
    <scope>NUCLEOTIDE SEQUENCE</scope>
</reference>
<evidence type="ECO:0000256" key="6">
    <source>
        <dbReference type="SAM" id="Phobius"/>
    </source>
</evidence>
<gene>
    <name evidence="8" type="ORF">PIBRA_LOCUS12146</name>
</gene>
<dbReference type="InterPro" id="IPR005828">
    <property type="entry name" value="MFS_sugar_transport-like"/>
</dbReference>
<comment type="caution">
    <text evidence="8">The sequence shown here is derived from an EMBL/GenBank/DDBJ whole genome shotgun (WGS) entry which is preliminary data.</text>
</comment>